<dbReference type="SUPFAM" id="SSF52540">
    <property type="entry name" value="P-loop containing nucleoside triphosphate hydrolases"/>
    <property type="match status" value="1"/>
</dbReference>
<dbReference type="InterPro" id="IPR001482">
    <property type="entry name" value="T2SS/T4SS_dom"/>
</dbReference>
<evidence type="ECO:0000313" key="3">
    <source>
        <dbReference type="EMBL" id="RXK53108.1"/>
    </source>
</evidence>
<dbReference type="PANTHER" id="PTHR30486">
    <property type="entry name" value="TWITCHING MOTILITY PROTEIN PILT"/>
    <property type="match status" value="1"/>
</dbReference>
<dbReference type="OrthoDB" id="9805147at2"/>
<proteinExistence type="inferred from homology"/>
<feature type="domain" description="Bacterial type II secretion system protein E" evidence="2">
    <location>
        <begin position="321"/>
        <end position="335"/>
    </location>
</feature>
<sequence>MNNEILWLIRLGIDQKLFSREQALATLKAVGPDADLMGYAQKLIDDSIVTDVEKLEAIAGDAMAKAPSGPPEPNPLVASADSAPKLRISPKVGGAAANPATAATTGGDLPQFTFGRIGEMDDEALAAGMRQLLIDAGRFGASDLHLSAGSKPFVRKHRALTPITDHVLTDQESLRLNTVLLAQHQKAIFLERRDYDLALALDATNRYRVNLMFHKWGPSGSYRMVPAGIPKLDQLGLRNLDAIRKLLSYHNGLILITGPVGAGKTTTLAAMVAELNEQREDHIITVEDPIEVVQTPKGCNVTQREVGPHTKSFFTALKGALREDPDVIVIGELRDLETIEMAISASETGHLVIGTMHTSDASTTLNRLLDVFPPAQQTQIRASVAESLRGVVCQRLLPSTSGGLVVACEIMISNTAIQALIRDGKTAGLRNTMETGVKEGMCIMENVVLELYNQKKISKETALANVATRNVRQKIDPASPPSTPPTGKA</sequence>
<evidence type="ECO:0000313" key="4">
    <source>
        <dbReference type="Proteomes" id="UP000290218"/>
    </source>
</evidence>
<dbReference type="InterPro" id="IPR003593">
    <property type="entry name" value="AAA+_ATPase"/>
</dbReference>
<dbReference type="InterPro" id="IPR006321">
    <property type="entry name" value="PilT/PilU"/>
</dbReference>
<dbReference type="CDD" id="cd01131">
    <property type="entry name" value="PilT"/>
    <property type="match status" value="1"/>
</dbReference>
<dbReference type="NCBIfam" id="TIGR01420">
    <property type="entry name" value="pilT_fam"/>
    <property type="match status" value="1"/>
</dbReference>
<gene>
    <name evidence="3" type="ORF">ESB00_15480</name>
</gene>
<name>A0A4Q1C3Z0_9BACT</name>
<accession>A0A4Q1C3Z0</accession>
<organism evidence="3 4">
    <name type="scientific">Oleiharenicola lentus</name>
    <dbReference type="NCBI Taxonomy" id="2508720"/>
    <lineage>
        <taxon>Bacteria</taxon>
        <taxon>Pseudomonadati</taxon>
        <taxon>Verrucomicrobiota</taxon>
        <taxon>Opitutia</taxon>
        <taxon>Opitutales</taxon>
        <taxon>Opitutaceae</taxon>
        <taxon>Oleiharenicola</taxon>
    </lineage>
</organism>
<keyword evidence="4" id="KW-1185">Reference proteome</keyword>
<dbReference type="PANTHER" id="PTHR30486:SF6">
    <property type="entry name" value="TYPE IV PILUS RETRACTATION ATPASE PILT"/>
    <property type="match status" value="1"/>
</dbReference>
<reference evidence="3 4" key="1">
    <citation type="submission" date="2019-01" db="EMBL/GenBank/DDBJ databases">
        <title>Lacunisphaera sp. strain TWA-58.</title>
        <authorList>
            <person name="Chen W.-M."/>
        </authorList>
    </citation>
    <scope>NUCLEOTIDE SEQUENCE [LARGE SCALE GENOMIC DNA]</scope>
    <source>
        <strain evidence="3 4">TWA-58</strain>
    </source>
</reference>
<dbReference type="SMART" id="SM00382">
    <property type="entry name" value="AAA"/>
    <property type="match status" value="1"/>
</dbReference>
<dbReference type="GO" id="GO:0016887">
    <property type="term" value="F:ATP hydrolysis activity"/>
    <property type="evidence" value="ECO:0007669"/>
    <property type="project" value="InterPro"/>
</dbReference>
<comment type="similarity">
    <text evidence="1">Belongs to the GSP E family.</text>
</comment>
<dbReference type="Pfam" id="PF00437">
    <property type="entry name" value="T2SSE"/>
    <property type="match status" value="1"/>
</dbReference>
<comment type="caution">
    <text evidence="3">The sequence shown here is derived from an EMBL/GenBank/DDBJ whole genome shotgun (WGS) entry which is preliminary data.</text>
</comment>
<dbReference type="PROSITE" id="PS00662">
    <property type="entry name" value="T2SP_E"/>
    <property type="match status" value="1"/>
</dbReference>
<dbReference type="AlphaFoldDB" id="A0A4Q1C3Z0"/>
<evidence type="ECO:0000256" key="1">
    <source>
        <dbReference type="ARBA" id="ARBA00006611"/>
    </source>
</evidence>
<dbReference type="EMBL" id="SDHX01000002">
    <property type="protein sequence ID" value="RXK53108.1"/>
    <property type="molecule type" value="Genomic_DNA"/>
</dbReference>
<evidence type="ECO:0000259" key="2">
    <source>
        <dbReference type="PROSITE" id="PS00662"/>
    </source>
</evidence>
<dbReference type="Gene3D" id="3.30.450.90">
    <property type="match status" value="1"/>
</dbReference>
<dbReference type="Proteomes" id="UP000290218">
    <property type="component" value="Unassembled WGS sequence"/>
</dbReference>
<protein>
    <submittedName>
        <fullName evidence="3">PilT/PilU family type 4a pilus ATPase</fullName>
    </submittedName>
</protein>
<dbReference type="RefSeq" id="WP_129048696.1">
    <property type="nucleotide sequence ID" value="NZ_SDHX01000002.1"/>
</dbReference>
<dbReference type="InterPro" id="IPR027417">
    <property type="entry name" value="P-loop_NTPase"/>
</dbReference>
<dbReference type="GO" id="GO:0005524">
    <property type="term" value="F:ATP binding"/>
    <property type="evidence" value="ECO:0007669"/>
    <property type="project" value="InterPro"/>
</dbReference>
<dbReference type="InterPro" id="IPR050921">
    <property type="entry name" value="T4SS_GSP_E_ATPase"/>
</dbReference>
<dbReference type="Gene3D" id="3.40.50.300">
    <property type="entry name" value="P-loop containing nucleotide triphosphate hydrolases"/>
    <property type="match status" value="1"/>
</dbReference>